<comment type="similarity">
    <text evidence="2">Belongs to the mitochondrion-specific ribosomal protein mL53 family.</text>
</comment>
<sequence>MGKLLSFDKAMTTHLFKYVNKIKYSFNPFDRRSTSARDVMDRLHAPRFQKANPRLTFEYDVHNRPKAPFVEFHFHNGKDFIVNPSHDHIGKDIIFDVCLRLAEIDAEYEIEGKNIDDER</sequence>
<reference evidence="9" key="1">
    <citation type="submission" date="2021-01" db="EMBL/GenBank/DDBJ databases">
        <authorList>
            <person name="Corre E."/>
            <person name="Pelletier E."/>
            <person name="Niang G."/>
            <person name="Scheremetjew M."/>
            <person name="Finn R."/>
            <person name="Kale V."/>
            <person name="Holt S."/>
            <person name="Cochrane G."/>
            <person name="Meng A."/>
            <person name="Brown T."/>
            <person name="Cohen L."/>
        </authorList>
    </citation>
    <scope>NUCLEOTIDE SEQUENCE</scope>
    <source>
        <strain evidence="9">CCMP125</strain>
    </source>
</reference>
<keyword evidence="3" id="KW-0809">Transit peptide</keyword>
<dbReference type="InterPro" id="IPR019716">
    <property type="entry name" value="Ribosomal_mL53"/>
</dbReference>
<dbReference type="Gene3D" id="3.40.30.10">
    <property type="entry name" value="Glutaredoxin"/>
    <property type="match status" value="1"/>
</dbReference>
<dbReference type="PANTHER" id="PTHR33618">
    <property type="entry name" value="39S RIBOSOMAL PROTEIN L53, MITOCHONDRIAL"/>
    <property type="match status" value="1"/>
</dbReference>
<evidence type="ECO:0000256" key="5">
    <source>
        <dbReference type="ARBA" id="ARBA00023128"/>
    </source>
</evidence>
<comment type="subcellular location">
    <subcellularLocation>
        <location evidence="1">Mitochondrion</location>
    </subcellularLocation>
</comment>
<evidence type="ECO:0000256" key="7">
    <source>
        <dbReference type="ARBA" id="ARBA00035180"/>
    </source>
</evidence>
<evidence type="ECO:0000256" key="1">
    <source>
        <dbReference type="ARBA" id="ARBA00004173"/>
    </source>
</evidence>
<evidence type="ECO:0000256" key="4">
    <source>
        <dbReference type="ARBA" id="ARBA00022980"/>
    </source>
</evidence>
<protein>
    <recommendedName>
        <fullName evidence="7">Large ribosomal subunit protein mL53</fullName>
    </recommendedName>
    <alternativeName>
        <fullName evidence="8">39S ribosomal protein L53, mitochondrial</fullName>
    </alternativeName>
</protein>
<dbReference type="Pfam" id="PF10780">
    <property type="entry name" value="MRP_L53"/>
    <property type="match status" value="1"/>
</dbReference>
<name>A0A7S3DNA3_9STRA</name>
<keyword evidence="4" id="KW-0689">Ribosomal protein</keyword>
<dbReference type="GO" id="GO:0005762">
    <property type="term" value="C:mitochondrial large ribosomal subunit"/>
    <property type="evidence" value="ECO:0007669"/>
    <property type="project" value="TreeGrafter"/>
</dbReference>
<evidence type="ECO:0000313" key="9">
    <source>
        <dbReference type="EMBL" id="CAD9960448.1"/>
    </source>
</evidence>
<dbReference type="InterPro" id="IPR052473">
    <property type="entry name" value="mtLSU_mL53"/>
</dbReference>
<dbReference type="AlphaFoldDB" id="A0A7S3DNA3"/>
<gene>
    <name evidence="9" type="ORF">APAL1065_LOCUS9627</name>
</gene>
<accession>A0A7S3DNA3</accession>
<dbReference type="PANTHER" id="PTHR33618:SF1">
    <property type="entry name" value="LARGE RIBOSOMAL SUBUNIT PROTEIN ML53"/>
    <property type="match status" value="1"/>
</dbReference>
<dbReference type="EMBL" id="HBHT01014367">
    <property type="protein sequence ID" value="CAD9960448.1"/>
    <property type="molecule type" value="Transcribed_RNA"/>
</dbReference>
<evidence type="ECO:0000256" key="8">
    <source>
        <dbReference type="ARBA" id="ARBA00042721"/>
    </source>
</evidence>
<evidence type="ECO:0000256" key="6">
    <source>
        <dbReference type="ARBA" id="ARBA00023274"/>
    </source>
</evidence>
<organism evidence="9">
    <name type="scientific">Entomoneis paludosa</name>
    <dbReference type="NCBI Taxonomy" id="265537"/>
    <lineage>
        <taxon>Eukaryota</taxon>
        <taxon>Sar</taxon>
        <taxon>Stramenopiles</taxon>
        <taxon>Ochrophyta</taxon>
        <taxon>Bacillariophyta</taxon>
        <taxon>Bacillariophyceae</taxon>
        <taxon>Bacillariophycidae</taxon>
        <taxon>Entomoneidaceae</taxon>
        <taxon>Entomoneis</taxon>
    </lineage>
</organism>
<evidence type="ECO:0000256" key="3">
    <source>
        <dbReference type="ARBA" id="ARBA00022946"/>
    </source>
</evidence>
<evidence type="ECO:0000256" key="2">
    <source>
        <dbReference type="ARBA" id="ARBA00005557"/>
    </source>
</evidence>
<proteinExistence type="inferred from homology"/>
<keyword evidence="6" id="KW-0687">Ribonucleoprotein</keyword>
<keyword evidence="5" id="KW-0496">Mitochondrion</keyword>